<dbReference type="Gene3D" id="3.90.550.10">
    <property type="entry name" value="Spore Coat Polysaccharide Biosynthesis Protein SpsA, Chain A"/>
    <property type="match status" value="1"/>
</dbReference>
<dbReference type="InterPro" id="IPR050793">
    <property type="entry name" value="CMP-NeuNAc_synthase"/>
</dbReference>
<sequence>MMKNLAIVPARGGSKRLLKKNLRLLNGKPLVQYTLEAVVDSGVFDTVILSSDDDDILAIAGNVKGVTPQKREAEMATDKRKVIDLIKDIAERDEVKNTFDTIGLFLPTCPFRTARHIKEGFALLTREDYSVVSITDMSDPVQLTLSMNDENLINPEAVLSPSPLVTGQTRSQDFEKIYRVNGGFYIAWLDKFRQKANFFDGQVKGYYIDKLHSVDIDYELDFEWAEYLLRKNHLSLKD</sequence>
<name>A0ABW7N4Y6_9BACT</name>
<dbReference type="PANTHER" id="PTHR21485:SF6">
    <property type="entry name" value="N-ACYLNEURAMINATE CYTIDYLYLTRANSFERASE-RELATED"/>
    <property type="match status" value="1"/>
</dbReference>
<dbReference type="InterPro" id="IPR003329">
    <property type="entry name" value="Cytidylyl_trans"/>
</dbReference>
<dbReference type="SUPFAM" id="SSF53448">
    <property type="entry name" value="Nucleotide-diphospho-sugar transferases"/>
    <property type="match status" value="1"/>
</dbReference>
<evidence type="ECO:0000313" key="2">
    <source>
        <dbReference type="Proteomes" id="UP001610063"/>
    </source>
</evidence>
<dbReference type="EMBL" id="JBIPKE010000012">
    <property type="protein sequence ID" value="MFH6982634.1"/>
    <property type="molecule type" value="Genomic_DNA"/>
</dbReference>
<keyword evidence="1" id="KW-0808">Transferase</keyword>
<proteinExistence type="predicted"/>
<keyword evidence="2" id="KW-1185">Reference proteome</keyword>
<dbReference type="RefSeq" id="WP_395416313.1">
    <property type="nucleotide sequence ID" value="NZ_JBIPKE010000012.1"/>
</dbReference>
<organism evidence="1 2">
    <name type="scientific">Marinoscillum luteum</name>
    <dbReference type="NCBI Taxonomy" id="861051"/>
    <lineage>
        <taxon>Bacteria</taxon>
        <taxon>Pseudomonadati</taxon>
        <taxon>Bacteroidota</taxon>
        <taxon>Cytophagia</taxon>
        <taxon>Cytophagales</taxon>
        <taxon>Reichenbachiellaceae</taxon>
        <taxon>Marinoscillum</taxon>
    </lineage>
</organism>
<dbReference type="GO" id="GO:0016779">
    <property type="term" value="F:nucleotidyltransferase activity"/>
    <property type="evidence" value="ECO:0007669"/>
    <property type="project" value="UniProtKB-KW"/>
</dbReference>
<dbReference type="Pfam" id="PF02348">
    <property type="entry name" value="CTP_transf_3"/>
    <property type="match status" value="1"/>
</dbReference>
<dbReference type="Proteomes" id="UP001610063">
    <property type="component" value="Unassembled WGS sequence"/>
</dbReference>
<comment type="caution">
    <text evidence="1">The sequence shown here is derived from an EMBL/GenBank/DDBJ whole genome shotgun (WGS) entry which is preliminary data.</text>
</comment>
<accession>A0ABW7N4Y6</accession>
<dbReference type="InterPro" id="IPR029044">
    <property type="entry name" value="Nucleotide-diphossugar_trans"/>
</dbReference>
<protein>
    <submittedName>
        <fullName evidence="1">Cytidylyltransferase domain-containing protein</fullName>
    </submittedName>
</protein>
<gene>
    <name evidence="1" type="ORF">ACHKAR_04245</name>
</gene>
<dbReference type="CDD" id="cd02513">
    <property type="entry name" value="CMP-NeuAc_Synthase"/>
    <property type="match status" value="1"/>
</dbReference>
<evidence type="ECO:0000313" key="1">
    <source>
        <dbReference type="EMBL" id="MFH6982634.1"/>
    </source>
</evidence>
<dbReference type="PANTHER" id="PTHR21485">
    <property type="entry name" value="HAD SUPERFAMILY MEMBERS CMAS AND KDSC"/>
    <property type="match status" value="1"/>
</dbReference>
<keyword evidence="1" id="KW-0548">Nucleotidyltransferase</keyword>
<reference evidence="1 2" key="1">
    <citation type="journal article" date="2013" name="Int. J. Syst. Evol. Microbiol.">
        <title>Marinoscillum luteum sp. nov., isolated from marine sediment.</title>
        <authorList>
            <person name="Cha I.T."/>
            <person name="Park S.J."/>
            <person name="Kim S.J."/>
            <person name="Kim J.G."/>
            <person name="Jung M.Y."/>
            <person name="Shin K.S."/>
            <person name="Kwon K.K."/>
            <person name="Yang S.H."/>
            <person name="Seo Y.S."/>
            <person name="Rhee S.K."/>
        </authorList>
    </citation>
    <scope>NUCLEOTIDE SEQUENCE [LARGE SCALE GENOMIC DNA]</scope>
    <source>
        <strain evidence="1 2">KCTC 23939</strain>
    </source>
</reference>